<dbReference type="Pfam" id="PF07693">
    <property type="entry name" value="KAP_NTPase"/>
    <property type="match status" value="1"/>
</dbReference>
<proteinExistence type="predicted"/>
<dbReference type="Proteomes" id="UP000235777">
    <property type="component" value="Unassembled WGS sequence"/>
</dbReference>
<accession>A0A2N7WPD5</accession>
<evidence type="ECO:0000259" key="2">
    <source>
        <dbReference type="Pfam" id="PF07693"/>
    </source>
</evidence>
<comment type="caution">
    <text evidence="3">The sequence shown here is derived from an EMBL/GenBank/DDBJ whole genome shotgun (WGS) entry which is preliminary data.</text>
</comment>
<dbReference type="SUPFAM" id="SSF52540">
    <property type="entry name" value="P-loop containing nucleoside triphosphate hydrolases"/>
    <property type="match status" value="1"/>
</dbReference>
<evidence type="ECO:0000256" key="1">
    <source>
        <dbReference type="SAM" id="Phobius"/>
    </source>
</evidence>
<keyword evidence="1" id="KW-0472">Membrane</keyword>
<sequence>MPSVLDREIADAQLDAFGHRHFALALRSLIESEDHPTPFSIGVLGGWGTGKSSIKEMYMAELRNDATKHQGARRSDKIQCITFNAWRFGGRDQDIKRALLRHVFLELGGREESLQDRLFRQISHVTEQPKPTLKYFWETLWSWMLPIPAVLAVMVAFIIVLAASNLVFGAGHDVTKATLTLCVAILFGYVLKHVKPPEVKATSAVTRVTLPSTTAEQYEDMLLEQLARYKDGKDESPDGRSGKKCERLVVFVDDLDRLSAEEMVLGLDGVRTFMEIPKGRLPKGLGLVFVISCDEGKIADALAKGRRSADLPATVFNRFDARRYLDRIFQFRLEIPPSPRNDMRDFATRKLESMGGVAADLAARGVPLAPVVDRMIHAGVQDPRNALQIVNAFEQSWWLAKKREADGVGSDRAGGLHEGAVTDHPISLGALSALKVSFPDFYREVQDEPELLFHFTEVVVRGQSLSERPESIRRILADKYLSEPASGGQQAAAEQKPQLRPEYRPLRQFLAGLVGVRWPQPLQSLLLLSEDPVSRRLGPKIAPLRNAFVSGDTDGVLEGLGRHHDVAPLSVEQAKNLYNLFEDMRGETEARRTNGARVIADVIERIPEPPLTQVLNELCRTIDDSPDLRAQLGPARIRGLLAKASGPDQRAVTSRLVGDAMVDDDDLGLKLDSGQTPSLDEAVEMVKIIVALASRVRAEQGLEAREDALFLDWLLARNVRIHNASRQLGFDELESWLSVDTGSIASSLGTRYVDALANELEKAEPAAFDMDAAMQRASSVFCAQMALGEEARRATWPIVCRFVKLTQPHAVRVACKVAVSNEGHATDAEISSFVSAFAARLLHDLTDNSSEVGVHEAFRALMKLVVTRIGSLDDSALQYLVELATAWSRKDAHARLACDVVSQLRRVNTAKATAVLTTWVPRIISDLPLPCLEMLTELLLGEDDSLKAAAANTATTILSTDPINDAMADRYSAFVIGLPAPSWGAAPFKGHLDSALSNLANRGANENYLKSIFPPIAKVLIHATPSTLGSSLQQLFQQAKNYPSHYARLHREMVGRWPASAPALAPYDPSVLFDEACATSISQAATVKDDVLASVSDMFDRGLVGQDRRARLIDTACALWKVEPRLALPFFRRYPSLSLEQIDGLVSTLNTSEPEQIATLRAAWQVVSRQAGDDVRRAVAVALLRRGAIQVEGDADLALNAWLSAQDDDGRALLNDLLVDVNIVDAQRARLWRQAISRLWTLGKGFFVDLIPPALGVQSSEATSAAIFDSEQTIEKLIHDGEARSELARGLMGRFHELGTETIKGGAAAMANRLVGNVALKGLSTESLTERDVEILSGAFGPSRELERIGDRIRKKR</sequence>
<keyword evidence="1" id="KW-1133">Transmembrane helix</keyword>
<dbReference type="InterPro" id="IPR027417">
    <property type="entry name" value="P-loop_NTPase"/>
</dbReference>
<organism evidence="3 4">
    <name type="scientific">Trinickia symbiotica</name>
    <dbReference type="NCBI Taxonomy" id="863227"/>
    <lineage>
        <taxon>Bacteria</taxon>
        <taxon>Pseudomonadati</taxon>
        <taxon>Pseudomonadota</taxon>
        <taxon>Betaproteobacteria</taxon>
        <taxon>Burkholderiales</taxon>
        <taxon>Burkholderiaceae</taxon>
        <taxon>Trinickia</taxon>
    </lineage>
</organism>
<feature type="domain" description="KAP NTPase" evidence="2">
    <location>
        <begin position="21"/>
        <end position="360"/>
    </location>
</feature>
<dbReference type="EMBL" id="PNYC01000026">
    <property type="protein sequence ID" value="PMS31296.1"/>
    <property type="molecule type" value="Genomic_DNA"/>
</dbReference>
<dbReference type="InterPro" id="IPR011646">
    <property type="entry name" value="KAP_P-loop"/>
</dbReference>
<evidence type="ECO:0000313" key="3">
    <source>
        <dbReference type="EMBL" id="PMS31296.1"/>
    </source>
</evidence>
<dbReference type="InterPro" id="IPR016024">
    <property type="entry name" value="ARM-type_fold"/>
</dbReference>
<evidence type="ECO:0000313" key="4">
    <source>
        <dbReference type="Proteomes" id="UP000235777"/>
    </source>
</evidence>
<keyword evidence="4" id="KW-1185">Reference proteome</keyword>
<keyword evidence="1" id="KW-0812">Transmembrane</keyword>
<gene>
    <name evidence="3" type="ORF">C0Z20_28205</name>
</gene>
<name>A0A2N7WPD5_9BURK</name>
<dbReference type="SUPFAM" id="SSF48371">
    <property type="entry name" value="ARM repeat"/>
    <property type="match status" value="1"/>
</dbReference>
<feature type="transmembrane region" description="Helical" evidence="1">
    <location>
        <begin position="140"/>
        <end position="162"/>
    </location>
</feature>
<reference evidence="3 4" key="1">
    <citation type="submission" date="2018-01" db="EMBL/GenBank/DDBJ databases">
        <title>Whole genome analyses suggest that Burkholderia sensu lato contains two further novel genera in the rhizoxinica-symbiotica group Mycetohabitans gen. nov., and Trinickia gen. nov.: implications for the evolution of diazotrophy and nodulation in the Burkholderiaceae.</title>
        <authorList>
            <person name="Estrada-de los Santos P."/>
            <person name="Palmer M."/>
            <person name="Chavez-Ramirez B."/>
            <person name="Beukes C."/>
            <person name="Steenkamp E.T."/>
            <person name="Hirsch A.M."/>
            <person name="Manyaka P."/>
            <person name="Maluk M."/>
            <person name="Lafos M."/>
            <person name="Crook M."/>
            <person name="Gross E."/>
            <person name="Simon M.F."/>
            <person name="Bueno dos Reis Junior F."/>
            <person name="Poole P.S."/>
            <person name="Venter S.N."/>
            <person name="James E.K."/>
        </authorList>
    </citation>
    <scope>NUCLEOTIDE SEQUENCE [LARGE SCALE GENOMIC DNA]</scope>
    <source>
        <strain evidence="3 4">JPY 581</strain>
    </source>
</reference>
<protein>
    <submittedName>
        <fullName evidence="3">NTPase KAP</fullName>
    </submittedName>
</protein>